<gene>
    <name evidence="1" type="ORF">RG2014_026</name>
</gene>
<dbReference type="RefSeq" id="YP_009148389.1">
    <property type="nucleotide sequence ID" value="NC_027348.2"/>
</dbReference>
<dbReference type="GeneID" id="24638711"/>
<protein>
    <submittedName>
        <fullName evidence="1">Uncharacterized protein</fullName>
    </submittedName>
</protein>
<dbReference type="EMBL" id="KM879221">
    <property type="protein sequence ID" value="AIU44280.1"/>
    <property type="molecule type" value="Genomic_DNA"/>
</dbReference>
<evidence type="ECO:0000313" key="2">
    <source>
        <dbReference type="Proteomes" id="UP000030040"/>
    </source>
</evidence>
<dbReference type="KEGG" id="vg:24638711"/>
<keyword evidence="2" id="KW-1185">Reference proteome</keyword>
<accession>A0A097PAM0</accession>
<reference evidence="2" key="1">
    <citation type="submission" date="2014-10" db="EMBL/GenBank/DDBJ databases">
        <title>Draft genome sequence of lytic bacteriophage specific to a multidrug resistant bacterium Delftia tsuruhatensis ARB-1.</title>
        <authorList>
            <person name="Bhattacharjee A.S."/>
            <person name="Motlagh A.M."/>
            <person name="Goel R."/>
        </authorList>
    </citation>
    <scope>NUCLEOTIDE SEQUENCE [LARGE SCALE GENOMIC DNA]</scope>
</reference>
<sequence>MAAASNPFTKARQHLVTLEESDHLRSLKSRSREWAEASRQLGSIKSLEITGALHRARMCAGIGEDLLMLRMAQQYVYNLQGNYFISAFLIRAGVPRKQMLDRGAVQVYLHRWLTHLEGQYRSGQLPFGRQRPSPVVRARPVPVPVPVRLQQGAQQ</sequence>
<organism evidence="1 2">
    <name type="scientific">Delftia phage RG-2014</name>
    <dbReference type="NCBI Taxonomy" id="1563661"/>
    <lineage>
        <taxon>Viruses</taxon>
        <taxon>Duplodnaviria</taxon>
        <taxon>Heunggongvirae</taxon>
        <taxon>Uroviricota</taxon>
        <taxon>Caudoviricetes</taxon>
        <taxon>Schitoviridae</taxon>
        <taxon>Dendoorenvirus</taxon>
        <taxon>Dendoorenvirus RG2014</taxon>
    </lineage>
</organism>
<dbReference type="Proteomes" id="UP000030040">
    <property type="component" value="Segment"/>
</dbReference>
<proteinExistence type="predicted"/>
<evidence type="ECO:0000313" key="1">
    <source>
        <dbReference type="EMBL" id="AIU44280.1"/>
    </source>
</evidence>
<name>A0A097PAM0_9CAUD</name>